<comment type="caution">
    <text evidence="2">The sequence shown here is derived from an EMBL/GenBank/DDBJ whole genome shotgun (WGS) entry which is preliminary data.</text>
</comment>
<dbReference type="InterPro" id="IPR011042">
    <property type="entry name" value="6-blade_b-propeller_TolB-like"/>
</dbReference>
<dbReference type="Pfam" id="PF02333">
    <property type="entry name" value="Phytase"/>
    <property type="match status" value="1"/>
</dbReference>
<feature type="domain" description="BPP" evidence="1">
    <location>
        <begin position="51"/>
        <end position="380"/>
    </location>
</feature>
<dbReference type="SUPFAM" id="SSF50956">
    <property type="entry name" value="Thermostable phytase (3-phytase)"/>
    <property type="match status" value="1"/>
</dbReference>
<organism evidence="2 3">
    <name type="scientific">SAR86 cluster bacterium BACL1 MAG-120820-bin45</name>
    <dbReference type="NCBI Taxonomy" id="1655612"/>
    <lineage>
        <taxon>Bacteria</taxon>
        <taxon>Pseudomonadati</taxon>
        <taxon>Pseudomonadota</taxon>
        <taxon>Gammaproteobacteria</taxon>
        <taxon>SAR86 cluster</taxon>
    </lineage>
</organism>
<evidence type="ECO:0000313" key="3">
    <source>
        <dbReference type="Proteomes" id="UP000051027"/>
    </source>
</evidence>
<dbReference type="AlphaFoldDB" id="A0A0R2UBB3"/>
<sequence>MSQNIISGDTKIDFLNMMNMEQHIRLVLDTTTKLTKPKISASFLLALVLITFVACSQDTSIYALDETGPVNTAEDAADDPAIIINYKNPSASLFFGTDKTAGVYLYDLKGMQQSFSPLGAINNIDVRQKNSEIYLAATNRSNQSVEYWVIDQDTFFANTHESQDIFSLSKRSFSIASSIDIYGICIGMIGGTPVAFSTEDGGPSVEIWTLENQKLIGVFDNGGESEGCVFDDENQTLFISEEETNGVLKAYDLNQEYPFSNPVIVDSREGNIGGDPEGVAIYKTSDTEGYVILSSQGDNKYNVYNRQKPYQFISSFTVDDSPHGIDGTSHTDGISVSSYNFGGKYTKGMMIAQDDENLDGEELKNQNFKIIPFKQVLNALK</sequence>
<gene>
    <name evidence="2" type="ORF">ABS10_02050</name>
</gene>
<dbReference type="Gene3D" id="2.120.10.30">
    <property type="entry name" value="TolB, C-terminal domain"/>
    <property type="match status" value="1"/>
</dbReference>
<evidence type="ECO:0000259" key="1">
    <source>
        <dbReference type="PROSITE" id="PS51662"/>
    </source>
</evidence>
<dbReference type="EMBL" id="LICS01000080">
    <property type="protein sequence ID" value="KRO94682.1"/>
    <property type="molecule type" value="Genomic_DNA"/>
</dbReference>
<dbReference type="Proteomes" id="UP000051027">
    <property type="component" value="Unassembled WGS sequence"/>
</dbReference>
<protein>
    <recommendedName>
        <fullName evidence="1">BPP domain-containing protein</fullName>
    </recommendedName>
</protein>
<evidence type="ECO:0000313" key="2">
    <source>
        <dbReference type="EMBL" id="KRO94682.1"/>
    </source>
</evidence>
<dbReference type="STRING" id="1655612.ABS10_02050"/>
<proteinExistence type="predicted"/>
<dbReference type="InterPro" id="IPR003431">
    <property type="entry name" value="B-propeller_Phytase"/>
</dbReference>
<dbReference type="PROSITE" id="PS51662">
    <property type="entry name" value="BP_PHYTASE"/>
    <property type="match status" value="1"/>
</dbReference>
<reference evidence="2 3" key="1">
    <citation type="submission" date="2015-10" db="EMBL/GenBank/DDBJ databases">
        <title>Metagenome-Assembled Genomes uncover a global brackish microbiome.</title>
        <authorList>
            <person name="Hugerth L.W."/>
            <person name="Larsson J."/>
            <person name="Alneberg J."/>
            <person name="Lindh M.V."/>
            <person name="Legrand C."/>
            <person name="Pinhassi J."/>
            <person name="Andersson A.F."/>
        </authorList>
    </citation>
    <scope>NUCLEOTIDE SEQUENCE [LARGE SCALE GENOMIC DNA]</scope>
    <source>
        <strain evidence="2">BACL1 MAG-120820-bin45</strain>
    </source>
</reference>
<accession>A0A0R2UBB3</accession>
<name>A0A0R2UBB3_9GAMM</name>
<dbReference type="GO" id="GO:0016158">
    <property type="term" value="F:inositol hexakisphosphate 3-phosphatase activity"/>
    <property type="evidence" value="ECO:0007669"/>
    <property type="project" value="InterPro"/>
</dbReference>